<dbReference type="OrthoDB" id="142597at2157"/>
<protein>
    <submittedName>
        <fullName evidence="3">Deoxyguanosinetriphosphate triphosphohydrolase</fullName>
    </submittedName>
</protein>
<evidence type="ECO:0000259" key="2">
    <source>
        <dbReference type="PROSITE" id="PS51831"/>
    </source>
</evidence>
<dbReference type="eggNOG" id="arCOG07445">
    <property type="taxonomic scope" value="Archaea"/>
</dbReference>
<dbReference type="PATRIC" id="fig|304371.9.peg.2645"/>
<dbReference type="InterPro" id="IPR003607">
    <property type="entry name" value="HD/PDEase_dom"/>
</dbReference>
<proteinExistence type="predicted"/>
<dbReference type="PANTHER" id="PTHR35795:SF1">
    <property type="entry name" value="BIS(5'-NUCLEOSYL)-TETRAPHOSPHATASE, SYMMETRICAL"/>
    <property type="match status" value="1"/>
</dbReference>
<reference evidence="3 4" key="1">
    <citation type="journal article" date="2007" name="Appl. Environ. Microbiol.">
        <title>Isolation of key methanogens for global methane emission from rice paddy fields: a novel isolate affiliated with the clone cluster rice cluster I.</title>
        <authorList>
            <person name="Sakai S."/>
            <person name="Imachi H."/>
            <person name="Sekiguchi Y."/>
            <person name="Ohashi A."/>
            <person name="Harada H."/>
            <person name="Kamagata Y."/>
        </authorList>
    </citation>
    <scope>NUCLEOTIDE SEQUENCE [LARGE SCALE GENOMIC DNA]</scope>
    <source>
        <strain evidence="4">DSM 17711 / JCM 13418 / NBRC 101707 / SANAE</strain>
    </source>
</reference>
<dbReference type="RefSeq" id="WP_012901334.1">
    <property type="nucleotide sequence ID" value="NC_013665.1"/>
</dbReference>
<dbReference type="InterPro" id="IPR051094">
    <property type="entry name" value="Diverse_Catalytic_Enzymes"/>
</dbReference>
<feature type="domain" description="HD" evidence="2">
    <location>
        <begin position="82"/>
        <end position="226"/>
    </location>
</feature>
<keyword evidence="1" id="KW-0378">Hydrolase</keyword>
<dbReference type="EMBL" id="AP011532">
    <property type="protein sequence ID" value="BAI62660.1"/>
    <property type="molecule type" value="Genomic_DNA"/>
</dbReference>
<evidence type="ECO:0000313" key="4">
    <source>
        <dbReference type="Proteomes" id="UP000001882"/>
    </source>
</evidence>
<dbReference type="AlphaFoldDB" id="D1Z1T8"/>
<gene>
    <name evidence="3" type="ordered locus">MCP_2588</name>
</gene>
<organism evidence="3 4">
    <name type="scientific">Methanocella paludicola (strain DSM 17711 / JCM 13418 / NBRC 101707 / SANAE)</name>
    <dbReference type="NCBI Taxonomy" id="304371"/>
    <lineage>
        <taxon>Archaea</taxon>
        <taxon>Methanobacteriati</taxon>
        <taxon>Methanobacteriota</taxon>
        <taxon>Stenosarchaea group</taxon>
        <taxon>Methanomicrobia</taxon>
        <taxon>Methanocellales</taxon>
        <taxon>Methanocellaceae</taxon>
        <taxon>Methanocella</taxon>
    </lineage>
</organism>
<dbReference type="SUPFAM" id="SSF109604">
    <property type="entry name" value="HD-domain/PDEase-like"/>
    <property type="match status" value="1"/>
</dbReference>
<dbReference type="InterPro" id="IPR006674">
    <property type="entry name" value="HD_domain"/>
</dbReference>
<reference evidence="3 4" key="2">
    <citation type="journal article" date="2008" name="Int. J. Syst. Evol. Microbiol.">
        <title>Methanocella paludicola gen. nov., sp. nov., a methane-producing archaeon, the first isolate of the lineage 'Rice Cluster I', and proposal of the new archaeal order Methanocellales ord. nov.</title>
        <authorList>
            <person name="Sakai S."/>
            <person name="Imachi H."/>
            <person name="Hanada S."/>
            <person name="Ohashi A."/>
            <person name="Harada H."/>
            <person name="Kamagata Y."/>
        </authorList>
    </citation>
    <scope>NUCLEOTIDE SEQUENCE [LARGE SCALE GENOMIC DNA]</scope>
    <source>
        <strain evidence="4">DSM 17711 / JCM 13418 / NBRC 101707 / SANAE</strain>
    </source>
</reference>
<sequence>MRRKLSEDIEAAIKNDNTAYDSSLSPFAAKNSAADRRRPDHEDIRRPFFHDGDRIMHSRAYARYIDKTQVFYLIKNDHITHRVLHVQLVSKIARMIGRGLLLNEDLIEAIALGHDIGHVPYGHDGEKYLSAECRRHGIGSFRHNVQSVRALDRIEDLNLTLQVLDGILAHNGEAHDLLIKPAFGKTWKAFEGEVKLCEGTNDEHSGILPMTLEGCVVRVSDTISFIGRDIEDAITIGLIRREEIPEECAQVLGDNNRDIVNNLVIDVIENSYGKDYVALSGYTAAALQKLREFNNTDIYNNPKIKSEAGKVGRMFSMLFQTFLEDLEKGDKSSRIYKNYLDTFPEEKLKRYLDDTPNAGIVRDFISGMTDDYFNDTFREIYLPTKRRL</sequence>
<dbReference type="GeneID" id="8683100"/>
<dbReference type="STRING" id="304371.MCP_2588"/>
<evidence type="ECO:0000313" key="3">
    <source>
        <dbReference type="EMBL" id="BAI62660.1"/>
    </source>
</evidence>
<reference evidence="4" key="3">
    <citation type="journal article" date="2011" name="PLoS ONE">
        <title>Genome sequence of a mesophilic hydrogenotrophic methanogen Methanocella paludicola, the first cultivated representative of the order Methanocellales.</title>
        <authorList>
            <person name="Sakai S."/>
            <person name="Takaki Y."/>
            <person name="Shimamura S."/>
            <person name="Sekine M."/>
            <person name="Tajima T."/>
            <person name="Kosugi H."/>
            <person name="Ichikawa N."/>
            <person name="Tasumi E."/>
            <person name="Hiraki A.T."/>
            <person name="Shimizu A."/>
            <person name="Kato Y."/>
            <person name="Nishiko R."/>
            <person name="Mori K."/>
            <person name="Fujita N."/>
            <person name="Imachi H."/>
            <person name="Takai K."/>
        </authorList>
    </citation>
    <scope>NUCLEOTIDE SEQUENCE [LARGE SCALE GENOMIC DNA]</scope>
    <source>
        <strain evidence="4">DSM 17711 / JCM 13418 / NBRC 101707 / SANAE</strain>
    </source>
</reference>
<dbReference type="PANTHER" id="PTHR35795">
    <property type="entry name" value="SLR1885 PROTEIN"/>
    <property type="match status" value="1"/>
</dbReference>
<dbReference type="Pfam" id="PF13286">
    <property type="entry name" value="HD_assoc"/>
    <property type="match status" value="1"/>
</dbReference>
<name>D1Z1T8_METPS</name>
<dbReference type="Proteomes" id="UP000001882">
    <property type="component" value="Chromosome"/>
</dbReference>
<dbReference type="CDD" id="cd00077">
    <property type="entry name" value="HDc"/>
    <property type="match status" value="1"/>
</dbReference>
<keyword evidence="4" id="KW-1185">Reference proteome</keyword>
<dbReference type="KEGG" id="mpd:MCP_2588"/>
<dbReference type="InterPro" id="IPR026875">
    <property type="entry name" value="PHydrolase_assoc_dom"/>
</dbReference>
<accession>D1Z1T8</accession>
<dbReference type="PROSITE" id="PS51831">
    <property type="entry name" value="HD"/>
    <property type="match status" value="1"/>
</dbReference>
<dbReference type="InParanoid" id="D1Z1T8"/>
<dbReference type="Gene3D" id="1.10.3210.10">
    <property type="entry name" value="Hypothetical protein af1432"/>
    <property type="match status" value="1"/>
</dbReference>
<dbReference type="SMART" id="SM00471">
    <property type="entry name" value="HDc"/>
    <property type="match status" value="1"/>
</dbReference>
<dbReference type="Pfam" id="PF01966">
    <property type="entry name" value="HD"/>
    <property type="match status" value="1"/>
</dbReference>
<dbReference type="GO" id="GO:0016787">
    <property type="term" value="F:hydrolase activity"/>
    <property type="evidence" value="ECO:0007669"/>
    <property type="project" value="UniProtKB-KW"/>
</dbReference>
<evidence type="ECO:0000256" key="1">
    <source>
        <dbReference type="ARBA" id="ARBA00022801"/>
    </source>
</evidence>